<protein>
    <submittedName>
        <fullName evidence="4">PLP-dependent transferase</fullName>
    </submittedName>
</protein>
<dbReference type="EMBL" id="MSFL01000025">
    <property type="protein sequence ID" value="PWY73040.1"/>
    <property type="molecule type" value="Genomic_DNA"/>
</dbReference>
<dbReference type="AlphaFoldDB" id="A0A317VMB3"/>
<dbReference type="Pfam" id="PF00266">
    <property type="entry name" value="Aminotran_5"/>
    <property type="match status" value="1"/>
</dbReference>
<dbReference type="InterPro" id="IPR015421">
    <property type="entry name" value="PyrdxlP-dep_Trfase_major"/>
</dbReference>
<dbReference type="PANTHER" id="PTHR14237">
    <property type="entry name" value="MOLYBDOPTERIN COFACTOR SULFURASE MOSC"/>
    <property type="match status" value="1"/>
</dbReference>
<dbReference type="SUPFAM" id="SSF141673">
    <property type="entry name" value="MOSC N-terminal domain-like"/>
    <property type="match status" value="1"/>
</dbReference>
<comment type="caution">
    <text evidence="4">The sequence shown here is derived from an EMBL/GenBank/DDBJ whole genome shotgun (WGS) entry which is preliminary data.</text>
</comment>
<dbReference type="GO" id="GO:0008265">
    <property type="term" value="F:molybdenum cofactor sulfurtransferase activity"/>
    <property type="evidence" value="ECO:0007669"/>
    <property type="project" value="TreeGrafter"/>
</dbReference>
<dbReference type="Proteomes" id="UP000247233">
    <property type="component" value="Unassembled WGS sequence"/>
</dbReference>
<dbReference type="InterPro" id="IPR005303">
    <property type="entry name" value="MOCOS_middle"/>
</dbReference>
<evidence type="ECO:0000313" key="4">
    <source>
        <dbReference type="EMBL" id="PWY73040.1"/>
    </source>
</evidence>
<evidence type="ECO:0000256" key="1">
    <source>
        <dbReference type="SAM" id="MobiDB-lite"/>
    </source>
</evidence>
<dbReference type="GeneID" id="37066138"/>
<sequence>MSNNLLGNPHSESRSSRLSTAKVDDIRKRTLEFFHADPRHFDLVFVMNATAAVKLVVEALKHFPVPKTRGHDGEFIGPRLWFGHHIESHTSIVGVRELADAGQHCFESDAEVESWIRPAPCKEESDRCPGQVSKTFQVGLFAYPGQSNMTGRRLPLNWPGRLRQSEYAAHQKIFTLLDAAALASTAPLDLSDRDAAPDFTAVSFYKIFGFPDLGGLIVRRESAHILTQRPYFGGGTVEMVVCSDQPWHSRKIDRLHESLEDGTIPFHSIIGLGCALDSHRQLYGSQEQVSRHTTGLTAMLYHQLSALKHPNGTRVCMIYQDPAAQYGNSKTQGPIIAFNIQSDDGRWLRLSVLENAANEHHIHLRTGDLCNPGGLTKALGLEPWECIRNYTAGVRCGCRNILVGSKPSGVARVSLGAMSTPQDVQRFVAFIHQQYGSGKWINHPLTPPIQSAPLELRIHSVIVYPIRGCCAYWVPDDEPWNATPTGLQWDRQWCLIHLQTGEILKQKQVPRLMLVHPEIDSRRQVLRVTLHRSLMRSSILAQCVEVPLYEPEEKIISPIGRNRENSIREVWDDSRCSTAQVLLSQSPEIASFFTAALGISCTLAKFIQPLSLPEPPEGLSEQMRQVTVCRGVESPGSGSDVDSRGGIAPSGPASLISGRHRPRPIALAETLRVNVALTSKDWVGDQKWHFLRMGATLFEDGCHLARMKSMEITAEMQTPETFATTSPVVKLGWTNSGKGMAADPGEDSGCEVIRTGQVVHA</sequence>
<accession>A0A317VMB3</accession>
<feature type="region of interest" description="Disordered" evidence="1">
    <location>
        <begin position="631"/>
        <end position="659"/>
    </location>
</feature>
<reference evidence="4 5" key="1">
    <citation type="submission" date="2016-12" db="EMBL/GenBank/DDBJ databases">
        <title>The genomes of Aspergillus section Nigri reveals drivers in fungal speciation.</title>
        <authorList>
            <consortium name="DOE Joint Genome Institute"/>
            <person name="Vesth T.C."/>
            <person name="Nybo J."/>
            <person name="Theobald S."/>
            <person name="Brandl J."/>
            <person name="Frisvad J.C."/>
            <person name="Nielsen K.F."/>
            <person name="Lyhne E.K."/>
            <person name="Kogle M.E."/>
            <person name="Kuo A."/>
            <person name="Riley R."/>
            <person name="Clum A."/>
            <person name="Nolan M."/>
            <person name="Lipzen A."/>
            <person name="Salamov A."/>
            <person name="Henrissat B."/>
            <person name="Wiebenga A."/>
            <person name="De Vries R.P."/>
            <person name="Grigoriev I.V."/>
            <person name="Mortensen U.H."/>
            <person name="Andersen M.R."/>
            <person name="Baker S.E."/>
        </authorList>
    </citation>
    <scope>NUCLEOTIDE SEQUENCE [LARGE SCALE GENOMIC DNA]</scope>
    <source>
        <strain evidence="4 5">CBS 117.55</strain>
    </source>
</reference>
<dbReference type="InterPro" id="IPR000192">
    <property type="entry name" value="Aminotrans_V_dom"/>
</dbReference>
<feature type="domain" description="Aminotransferase class V" evidence="2">
    <location>
        <begin position="140"/>
        <end position="427"/>
    </location>
</feature>
<dbReference type="PANTHER" id="PTHR14237:SF80">
    <property type="entry name" value="MOLYBDENUM COFACTOR SULFURASE"/>
    <property type="match status" value="1"/>
</dbReference>
<dbReference type="VEuPathDB" id="FungiDB:BO70DRAFT_364787"/>
<dbReference type="InterPro" id="IPR015424">
    <property type="entry name" value="PyrdxlP-dep_Trfase"/>
</dbReference>
<evidence type="ECO:0000313" key="5">
    <source>
        <dbReference type="Proteomes" id="UP000247233"/>
    </source>
</evidence>
<dbReference type="Pfam" id="PF03476">
    <property type="entry name" value="MOSC_N"/>
    <property type="match status" value="1"/>
</dbReference>
<dbReference type="InterPro" id="IPR015422">
    <property type="entry name" value="PyrdxlP-dep_Trfase_small"/>
</dbReference>
<keyword evidence="4" id="KW-0808">Transferase</keyword>
<dbReference type="STRING" id="1448321.A0A317VMB3"/>
<dbReference type="Gene3D" id="3.40.640.10">
    <property type="entry name" value="Type I PLP-dependent aspartate aminotransferase-like (Major domain)"/>
    <property type="match status" value="1"/>
</dbReference>
<evidence type="ECO:0000259" key="3">
    <source>
        <dbReference type="Pfam" id="PF03476"/>
    </source>
</evidence>
<dbReference type="Gene3D" id="3.90.1150.10">
    <property type="entry name" value="Aspartate Aminotransferase, domain 1"/>
    <property type="match status" value="1"/>
</dbReference>
<gene>
    <name evidence="4" type="ORF">BO70DRAFT_364787</name>
</gene>
<proteinExistence type="predicted"/>
<dbReference type="SUPFAM" id="SSF53383">
    <property type="entry name" value="PLP-dependent transferases"/>
    <property type="match status" value="1"/>
</dbReference>
<keyword evidence="5" id="KW-1185">Reference proteome</keyword>
<organism evidence="4 5">
    <name type="scientific">Aspergillus heteromorphus CBS 117.55</name>
    <dbReference type="NCBI Taxonomy" id="1448321"/>
    <lineage>
        <taxon>Eukaryota</taxon>
        <taxon>Fungi</taxon>
        <taxon>Dikarya</taxon>
        <taxon>Ascomycota</taxon>
        <taxon>Pezizomycotina</taxon>
        <taxon>Eurotiomycetes</taxon>
        <taxon>Eurotiomycetidae</taxon>
        <taxon>Eurotiales</taxon>
        <taxon>Aspergillaceae</taxon>
        <taxon>Aspergillus</taxon>
        <taxon>Aspergillus subgen. Circumdati</taxon>
    </lineage>
</organism>
<dbReference type="RefSeq" id="XP_025396694.1">
    <property type="nucleotide sequence ID" value="XM_025543901.1"/>
</dbReference>
<dbReference type="GO" id="GO:0043545">
    <property type="term" value="P:molybdopterin cofactor metabolic process"/>
    <property type="evidence" value="ECO:0007669"/>
    <property type="project" value="TreeGrafter"/>
</dbReference>
<evidence type="ECO:0000259" key="2">
    <source>
        <dbReference type="Pfam" id="PF00266"/>
    </source>
</evidence>
<dbReference type="OrthoDB" id="10264306at2759"/>
<name>A0A317VMB3_9EURO</name>
<feature type="domain" description="Molybdenum cofactor sulfurase middle" evidence="3">
    <location>
        <begin position="457"/>
        <end position="530"/>
    </location>
</feature>